<dbReference type="InterPro" id="IPR006204">
    <property type="entry name" value="GHMP_kinase_N_dom"/>
</dbReference>
<feature type="region of interest" description="Disordered" evidence="11">
    <location>
        <begin position="207"/>
        <end position="226"/>
    </location>
</feature>
<dbReference type="Gene3D" id="3.30.70.890">
    <property type="entry name" value="GHMP kinase, C-terminal domain"/>
    <property type="match status" value="1"/>
</dbReference>
<sequence>MPSENVPETLPAPAKINLFLHITGRRADGYHELETIFQFLDLADEITLKIRGDGNIRRMVDPAGDSVEVPEERDLTVRAARALKAATGSPLGADITLKKRIPTGGGLGGGSSDAAAVLVGLNRVWKLGLGMGKLAEIGLTLGADVPVFVRGQAAFATGVGEKLLPVELPEPWYLVISPGCAVPTAEIFNAPDLTRDTPPIKIHTLLPEGTESAPRSPAPYRKNKDSEKTVQRVSAAAFELVSSLFWQTGNDCEAVVRKNYPPVNAALRWLSRFGNARMTGTGACVFAPFRERREAEQMLSLLPGAAGEREEREGWTGFVARGLNRSPLIEVDFQGGVYL</sequence>
<dbReference type="InterPro" id="IPR004424">
    <property type="entry name" value="IspE"/>
</dbReference>
<dbReference type="InterPro" id="IPR036554">
    <property type="entry name" value="GHMP_kinase_C_sf"/>
</dbReference>
<proteinExistence type="inferred from homology"/>
<dbReference type="GO" id="GO:0016114">
    <property type="term" value="P:terpenoid biosynthetic process"/>
    <property type="evidence" value="ECO:0007669"/>
    <property type="project" value="UniProtKB-UniRule"/>
</dbReference>
<dbReference type="InterPro" id="IPR014721">
    <property type="entry name" value="Ribsml_uS5_D2-typ_fold_subgr"/>
</dbReference>
<dbReference type="PANTHER" id="PTHR43527:SF2">
    <property type="entry name" value="4-DIPHOSPHOCYTIDYL-2-C-METHYL-D-ERYTHRITOL KINASE, CHLOROPLASTIC"/>
    <property type="match status" value="1"/>
</dbReference>
<feature type="binding site" evidence="10">
    <location>
        <begin position="102"/>
        <end position="112"/>
    </location>
    <ligand>
        <name>ATP</name>
        <dbReference type="ChEBI" id="CHEBI:30616"/>
    </ligand>
</feature>
<comment type="similarity">
    <text evidence="1 10">Belongs to the GHMP kinase family. IspE subfamily.</text>
</comment>
<evidence type="ECO:0000259" key="13">
    <source>
        <dbReference type="Pfam" id="PF08544"/>
    </source>
</evidence>
<keyword evidence="5 10" id="KW-0547">Nucleotide-binding</keyword>
<dbReference type="Gene3D" id="3.30.230.10">
    <property type="match status" value="1"/>
</dbReference>
<evidence type="ECO:0000256" key="7">
    <source>
        <dbReference type="ARBA" id="ARBA00022840"/>
    </source>
</evidence>
<dbReference type="EMBL" id="CAADEY010000080">
    <property type="protein sequence ID" value="VFJ60315.1"/>
    <property type="molecule type" value="Genomic_DNA"/>
</dbReference>
<protein>
    <recommendedName>
        <fullName evidence="3 10">4-diphosphocytidyl-2-C-methyl-D-erythritol kinase</fullName>
        <shortName evidence="10">CMK</shortName>
        <ecNumber evidence="2 10">2.7.1.148</ecNumber>
    </recommendedName>
    <alternativeName>
        <fullName evidence="9 10">4-(cytidine-5'-diphospho)-2-C-methyl-D-erythritol kinase</fullName>
    </alternativeName>
</protein>
<dbReference type="EC" id="2.7.1.148" evidence="2 10"/>
<evidence type="ECO:0000256" key="9">
    <source>
        <dbReference type="ARBA" id="ARBA00032554"/>
    </source>
</evidence>
<dbReference type="Pfam" id="PF00288">
    <property type="entry name" value="GHMP_kinases_N"/>
    <property type="match status" value="1"/>
</dbReference>
<feature type="active site" evidence="10">
    <location>
        <position position="144"/>
    </location>
</feature>
<comment type="function">
    <text evidence="10">Catalyzes the phosphorylation of the position 2 hydroxy group of 4-diphosphocytidyl-2C-methyl-D-erythritol.</text>
</comment>
<dbReference type="NCBIfam" id="TIGR00154">
    <property type="entry name" value="ispE"/>
    <property type="match status" value="1"/>
</dbReference>
<comment type="catalytic activity">
    <reaction evidence="10">
        <text>4-CDP-2-C-methyl-D-erythritol + ATP = 4-CDP-2-C-methyl-D-erythritol 2-phosphate + ADP + H(+)</text>
        <dbReference type="Rhea" id="RHEA:18437"/>
        <dbReference type="ChEBI" id="CHEBI:15378"/>
        <dbReference type="ChEBI" id="CHEBI:30616"/>
        <dbReference type="ChEBI" id="CHEBI:57823"/>
        <dbReference type="ChEBI" id="CHEBI:57919"/>
        <dbReference type="ChEBI" id="CHEBI:456216"/>
        <dbReference type="EC" id="2.7.1.148"/>
    </reaction>
</comment>
<feature type="active site" evidence="10">
    <location>
        <position position="15"/>
    </location>
</feature>
<evidence type="ECO:0000256" key="5">
    <source>
        <dbReference type="ARBA" id="ARBA00022741"/>
    </source>
</evidence>
<dbReference type="PIRSF" id="PIRSF010376">
    <property type="entry name" value="IspE"/>
    <property type="match status" value="1"/>
</dbReference>
<evidence type="ECO:0000256" key="11">
    <source>
        <dbReference type="SAM" id="MobiDB-lite"/>
    </source>
</evidence>
<evidence type="ECO:0000313" key="14">
    <source>
        <dbReference type="EMBL" id="VFJ53238.1"/>
    </source>
</evidence>
<dbReference type="SUPFAM" id="SSF54211">
    <property type="entry name" value="Ribosomal protein S5 domain 2-like"/>
    <property type="match status" value="1"/>
</dbReference>
<keyword evidence="8 10" id="KW-0414">Isoprene biosynthesis</keyword>
<dbReference type="SUPFAM" id="SSF55060">
    <property type="entry name" value="GHMP Kinase, C-terminal domain"/>
    <property type="match status" value="1"/>
</dbReference>
<evidence type="ECO:0000256" key="8">
    <source>
        <dbReference type="ARBA" id="ARBA00023229"/>
    </source>
</evidence>
<comment type="pathway">
    <text evidence="10">Isoprenoid biosynthesis; isopentenyl diphosphate biosynthesis via DXP pathway; isopentenyl diphosphate from 1-deoxy-D-xylulose 5-phosphate: step 3/6.</text>
</comment>
<keyword evidence="4 10" id="KW-0808">Transferase</keyword>
<dbReference type="UniPathway" id="UPA00056">
    <property type="reaction ID" value="UER00094"/>
</dbReference>
<organism evidence="15">
    <name type="scientific">Candidatus Kentrum sp. DK</name>
    <dbReference type="NCBI Taxonomy" id="2126562"/>
    <lineage>
        <taxon>Bacteria</taxon>
        <taxon>Pseudomonadati</taxon>
        <taxon>Pseudomonadota</taxon>
        <taxon>Gammaproteobacteria</taxon>
        <taxon>Candidatus Kentrum</taxon>
    </lineage>
</organism>
<dbReference type="Pfam" id="PF08544">
    <property type="entry name" value="GHMP_kinases_C"/>
    <property type="match status" value="1"/>
</dbReference>
<dbReference type="GO" id="GO:0019288">
    <property type="term" value="P:isopentenyl diphosphate biosynthetic process, methylerythritol 4-phosphate pathway"/>
    <property type="evidence" value="ECO:0007669"/>
    <property type="project" value="UniProtKB-UniRule"/>
</dbReference>
<dbReference type="GO" id="GO:0005524">
    <property type="term" value="F:ATP binding"/>
    <property type="evidence" value="ECO:0007669"/>
    <property type="project" value="UniProtKB-UniRule"/>
</dbReference>
<evidence type="ECO:0000259" key="12">
    <source>
        <dbReference type="Pfam" id="PF00288"/>
    </source>
</evidence>
<evidence type="ECO:0000313" key="15">
    <source>
        <dbReference type="EMBL" id="VFJ60315.1"/>
    </source>
</evidence>
<feature type="domain" description="GHMP kinase C-terminal" evidence="13">
    <location>
        <begin position="243"/>
        <end position="299"/>
    </location>
</feature>
<feature type="domain" description="GHMP kinase N-terminal" evidence="12">
    <location>
        <begin position="75"/>
        <end position="151"/>
    </location>
</feature>
<name>A0A450T221_9GAMM</name>
<accession>A0A450T221</accession>
<evidence type="ECO:0000256" key="10">
    <source>
        <dbReference type="HAMAP-Rule" id="MF_00061"/>
    </source>
</evidence>
<evidence type="ECO:0000256" key="6">
    <source>
        <dbReference type="ARBA" id="ARBA00022777"/>
    </source>
</evidence>
<evidence type="ECO:0000256" key="3">
    <source>
        <dbReference type="ARBA" id="ARBA00017473"/>
    </source>
</evidence>
<dbReference type="AlphaFoldDB" id="A0A450T221"/>
<keyword evidence="6 10" id="KW-0418">Kinase</keyword>
<dbReference type="InterPro" id="IPR013750">
    <property type="entry name" value="GHMP_kinase_C_dom"/>
</dbReference>
<dbReference type="GO" id="GO:0050515">
    <property type="term" value="F:4-(cytidine 5'-diphospho)-2-C-methyl-D-erythritol kinase activity"/>
    <property type="evidence" value="ECO:0007669"/>
    <property type="project" value="UniProtKB-UniRule"/>
</dbReference>
<keyword evidence="7 10" id="KW-0067">ATP-binding</keyword>
<reference evidence="15" key="1">
    <citation type="submission" date="2019-02" db="EMBL/GenBank/DDBJ databases">
        <authorList>
            <person name="Gruber-Vodicka R. H."/>
            <person name="Seah K. B. B."/>
        </authorList>
    </citation>
    <scope>NUCLEOTIDE SEQUENCE</scope>
    <source>
        <strain evidence="15">BECK_DK161</strain>
        <strain evidence="14">BECK_DK47</strain>
    </source>
</reference>
<evidence type="ECO:0000256" key="1">
    <source>
        <dbReference type="ARBA" id="ARBA00009684"/>
    </source>
</evidence>
<dbReference type="InterPro" id="IPR020568">
    <property type="entry name" value="Ribosomal_Su5_D2-typ_SF"/>
</dbReference>
<dbReference type="PANTHER" id="PTHR43527">
    <property type="entry name" value="4-DIPHOSPHOCYTIDYL-2-C-METHYL-D-ERYTHRITOL KINASE, CHLOROPLASTIC"/>
    <property type="match status" value="1"/>
</dbReference>
<dbReference type="HAMAP" id="MF_00061">
    <property type="entry name" value="IspE"/>
    <property type="match status" value="1"/>
</dbReference>
<dbReference type="EMBL" id="CAADEX010000041">
    <property type="protein sequence ID" value="VFJ53238.1"/>
    <property type="molecule type" value="Genomic_DNA"/>
</dbReference>
<evidence type="ECO:0000256" key="2">
    <source>
        <dbReference type="ARBA" id="ARBA00012052"/>
    </source>
</evidence>
<evidence type="ECO:0000256" key="4">
    <source>
        <dbReference type="ARBA" id="ARBA00022679"/>
    </source>
</evidence>
<gene>
    <name evidence="10" type="primary">ispE</name>
    <name evidence="14" type="ORF">BECKDK2373B_GA0170837_104129</name>
    <name evidence="15" type="ORF">BECKDK2373C_GA0170839_10809</name>
</gene>